<sequence length="55" mass="6120">MILTSNFFMQKSSKKHWGPAETHSATLRIGSGSASADRLLVPKPLVIRRINLFLP</sequence>
<protein>
    <submittedName>
        <fullName evidence="1">Uncharacterized protein</fullName>
    </submittedName>
</protein>
<proteinExistence type="predicted"/>
<reference evidence="1" key="1">
    <citation type="journal article" date="2012" name="Science">
        <title>Fermentation, hydrogen, and sulfur metabolism in multiple uncultivated bacterial phyla.</title>
        <authorList>
            <person name="Wrighton K.C."/>
            <person name="Thomas B.C."/>
            <person name="Sharon I."/>
            <person name="Miller C.S."/>
            <person name="Castelle C.J."/>
            <person name="VerBerkmoes N.C."/>
            <person name="Wilkins M.J."/>
            <person name="Hettich R.L."/>
            <person name="Lipton M.S."/>
            <person name="Williams K.H."/>
            <person name="Long P.E."/>
            <person name="Banfield J.F."/>
        </authorList>
    </citation>
    <scope>NUCLEOTIDE SEQUENCE [LARGE SCALE GENOMIC DNA]</scope>
</reference>
<dbReference type="EMBL" id="AMFJ01000042">
    <property type="protein sequence ID" value="EKE30109.1"/>
    <property type="molecule type" value="Genomic_DNA"/>
</dbReference>
<evidence type="ECO:0000313" key="1">
    <source>
        <dbReference type="EMBL" id="EKE30109.1"/>
    </source>
</evidence>
<comment type="caution">
    <text evidence="1">The sequence shown here is derived from an EMBL/GenBank/DDBJ whole genome shotgun (WGS) entry which is preliminary data.</text>
</comment>
<gene>
    <name evidence="1" type="ORF">ACD_2C00042G0003</name>
</gene>
<accession>K2GI32</accession>
<organism evidence="1">
    <name type="scientific">uncultured bacterium</name>
    <name type="common">gcode 4</name>
    <dbReference type="NCBI Taxonomy" id="1234023"/>
    <lineage>
        <taxon>Bacteria</taxon>
        <taxon>environmental samples</taxon>
    </lineage>
</organism>
<name>K2GI32_9BACT</name>
<dbReference type="AlphaFoldDB" id="K2GI32"/>